<proteinExistence type="predicted"/>
<sequence length="476" mass="51721">MKRRLIDTSKPASMTVTVIVYGAVAIYIMVGLVNWLLTNSRLSKERVHKEEAFDVADAGVEYYRWHLAHAANDYQDGTGHAGPYYHDYKDKDGNILGQFRLDITAPPLGSTLVTINSTGTTTANPNVKRVIQAKYAIPSLAKYAVVANDNMRFGAGTETFGPIQSNLGIRFDGLAHNLISSALSTYTDPDNGLNEWAVYTQVAPADPRPPTALPSRPDVFVAGRQLSVPAVDFPGLTADLSALKTLGQSADGRYFGPSGGLGYLMVLKTNDTFDLYKVTSLQNAPGGCTNQLNQSGWGTWSVKNKTLLNNYAFPANGVVFLEDHVWIEGQIQTARLTIASGKFPEQQSTNTSITVNNNLLYTTYNGQDVLGLIAQNNFNVGLFSASTLEIDAALIAKNGRAGRYYYDASCAPNSIKTKLTLVGIIGTALRYGFAYTDGTGYTTRIINYDANLLYGPPPSFPLSGNQYQIVSWQEVK</sequence>
<organism evidence="2 3">
    <name type="scientific">Candidatus Sungiibacteriota bacterium</name>
    <dbReference type="NCBI Taxonomy" id="2750080"/>
    <lineage>
        <taxon>Bacteria</taxon>
        <taxon>Candidatus Sungiibacteriota</taxon>
    </lineage>
</organism>
<protein>
    <recommendedName>
        <fullName evidence="4">Type 4 fimbrial biogenesis protein PilX N-terminal domain-containing protein</fullName>
    </recommendedName>
</protein>
<name>A0A9D6LRW2_9BACT</name>
<reference evidence="2" key="1">
    <citation type="submission" date="2020-07" db="EMBL/GenBank/DDBJ databases">
        <title>Huge and variable diversity of episymbiotic CPR bacteria and DPANN archaea in groundwater ecosystems.</title>
        <authorList>
            <person name="He C.Y."/>
            <person name="Keren R."/>
            <person name="Whittaker M."/>
            <person name="Farag I.F."/>
            <person name="Doudna J."/>
            <person name="Cate J.H.D."/>
            <person name="Banfield J.F."/>
        </authorList>
    </citation>
    <scope>NUCLEOTIDE SEQUENCE</scope>
    <source>
        <strain evidence="2">NC_groundwater_972_Pr1_S-0.2um_49_27</strain>
    </source>
</reference>
<dbReference type="AlphaFoldDB" id="A0A9D6LRW2"/>
<accession>A0A9D6LRW2</accession>
<keyword evidence="1" id="KW-1133">Transmembrane helix</keyword>
<comment type="caution">
    <text evidence="2">The sequence shown here is derived from an EMBL/GenBank/DDBJ whole genome shotgun (WGS) entry which is preliminary data.</text>
</comment>
<evidence type="ECO:0000256" key="1">
    <source>
        <dbReference type="SAM" id="Phobius"/>
    </source>
</evidence>
<evidence type="ECO:0008006" key="4">
    <source>
        <dbReference type="Google" id="ProtNLM"/>
    </source>
</evidence>
<dbReference type="EMBL" id="JACQCQ010000009">
    <property type="protein sequence ID" value="MBI3627597.1"/>
    <property type="molecule type" value="Genomic_DNA"/>
</dbReference>
<keyword evidence="1" id="KW-0472">Membrane</keyword>
<keyword evidence="1" id="KW-0812">Transmembrane</keyword>
<evidence type="ECO:0000313" key="3">
    <source>
        <dbReference type="Proteomes" id="UP000808388"/>
    </source>
</evidence>
<evidence type="ECO:0000313" key="2">
    <source>
        <dbReference type="EMBL" id="MBI3627597.1"/>
    </source>
</evidence>
<gene>
    <name evidence="2" type="ORF">HY220_02530</name>
</gene>
<feature type="transmembrane region" description="Helical" evidence="1">
    <location>
        <begin position="12"/>
        <end position="37"/>
    </location>
</feature>
<dbReference type="Proteomes" id="UP000808388">
    <property type="component" value="Unassembled WGS sequence"/>
</dbReference>